<dbReference type="InterPro" id="IPR001117">
    <property type="entry name" value="Cu-oxidase_2nd"/>
</dbReference>
<feature type="domain" description="Plastocyanin-like" evidence="4">
    <location>
        <begin position="330"/>
        <end position="449"/>
    </location>
</feature>
<comment type="similarity">
    <text evidence="1">Belongs to the multicopper oxidase family.</text>
</comment>
<sequence length="467" mass="52213">MPPTLAPVRSTATTDYYQLTMQSAPAQIIPGFATTIFGYNGIHPGPTVYARRGRIVVVRQINALPDVHPTLGYRCTTSVHLHGNASLPQYDGWAEDLTPPGFFKDYVYPNEQPGRTMWYHDHAVDHTAENVYMGLAGFYITNEGPNLPLPKGRFDIPLMIKDVLFTPDRQLLFDAGEEDKGLMGDVILVNGKPWPVLKVERRKYLFRILNASASRAYRLALSTGDPFTFVQTDGGLMPVPQSAAEFRIGAAERYGVVIDFARYPIGQQVVLRNLDLKNNENFATTKQVMRFDVTAEATSLSNNTVPPVLTPGNSAGDPMLLQPSQAVRTRDWQFKRRREAWSINGEFWDSGRIDADPALGAVEIWRFQNTSGGWFHPIHTHLVDFKILDRNGRPPAAYELGAKDTTYVGEDETLRVIARFTPHRGRYMMHCHNLVHEDTHMMTNFEVGKGGPSPTSVPPTQLPAPPL</sequence>
<accession>A0ABN2FET4</accession>
<evidence type="ECO:0000256" key="2">
    <source>
        <dbReference type="SAM" id="MobiDB-lite"/>
    </source>
</evidence>
<evidence type="ECO:0000259" key="5">
    <source>
        <dbReference type="Pfam" id="PF07732"/>
    </source>
</evidence>
<evidence type="ECO:0000259" key="4">
    <source>
        <dbReference type="Pfam" id="PF07731"/>
    </source>
</evidence>
<dbReference type="EMBL" id="BAAANE010000006">
    <property type="protein sequence ID" value="GAA1642857.1"/>
    <property type="molecule type" value="Genomic_DNA"/>
</dbReference>
<name>A0ABN2FET4_9ACTN</name>
<dbReference type="CDD" id="cd13889">
    <property type="entry name" value="CuRO_3_BOD"/>
    <property type="match status" value="1"/>
</dbReference>
<dbReference type="InterPro" id="IPR011706">
    <property type="entry name" value="Cu-oxidase_C"/>
</dbReference>
<dbReference type="Pfam" id="PF07731">
    <property type="entry name" value="Cu-oxidase_2"/>
    <property type="match status" value="1"/>
</dbReference>
<evidence type="ECO:0000313" key="7">
    <source>
        <dbReference type="Proteomes" id="UP001501319"/>
    </source>
</evidence>
<evidence type="ECO:0000313" key="6">
    <source>
        <dbReference type="EMBL" id="GAA1642857.1"/>
    </source>
</evidence>
<feature type="domain" description="Plastocyanin-like" evidence="3">
    <location>
        <begin position="179"/>
        <end position="267"/>
    </location>
</feature>
<evidence type="ECO:0000256" key="1">
    <source>
        <dbReference type="ARBA" id="ARBA00010609"/>
    </source>
</evidence>
<protein>
    <submittedName>
        <fullName evidence="6">Multicopper oxidase family protein</fullName>
    </submittedName>
</protein>
<feature type="domain" description="Plastocyanin-like" evidence="5">
    <location>
        <begin position="27"/>
        <end position="142"/>
    </location>
</feature>
<dbReference type="InterPro" id="IPR045087">
    <property type="entry name" value="Cu-oxidase_fam"/>
</dbReference>
<feature type="region of interest" description="Disordered" evidence="2">
    <location>
        <begin position="446"/>
        <end position="467"/>
    </location>
</feature>
<proteinExistence type="inferred from homology"/>
<dbReference type="SUPFAM" id="SSF49503">
    <property type="entry name" value="Cupredoxins"/>
    <property type="match status" value="3"/>
</dbReference>
<dbReference type="InterPro" id="IPR011707">
    <property type="entry name" value="Cu-oxidase-like_N"/>
</dbReference>
<feature type="compositionally biased region" description="Pro residues" evidence="2">
    <location>
        <begin position="455"/>
        <end position="467"/>
    </location>
</feature>
<dbReference type="Gene3D" id="2.60.40.420">
    <property type="entry name" value="Cupredoxins - blue copper proteins"/>
    <property type="match status" value="3"/>
</dbReference>
<dbReference type="Proteomes" id="UP001501319">
    <property type="component" value="Unassembled WGS sequence"/>
</dbReference>
<dbReference type="Pfam" id="PF07732">
    <property type="entry name" value="Cu-oxidase_3"/>
    <property type="match status" value="1"/>
</dbReference>
<reference evidence="6 7" key="1">
    <citation type="journal article" date="2019" name="Int. J. Syst. Evol. Microbiol.">
        <title>The Global Catalogue of Microorganisms (GCM) 10K type strain sequencing project: providing services to taxonomists for standard genome sequencing and annotation.</title>
        <authorList>
            <consortium name="The Broad Institute Genomics Platform"/>
            <consortium name="The Broad Institute Genome Sequencing Center for Infectious Disease"/>
            <person name="Wu L."/>
            <person name="Ma J."/>
        </authorList>
    </citation>
    <scope>NUCLEOTIDE SEQUENCE [LARGE SCALE GENOMIC DNA]</scope>
    <source>
        <strain evidence="6 7">JCM 14306</strain>
    </source>
</reference>
<dbReference type="InterPro" id="IPR008972">
    <property type="entry name" value="Cupredoxin"/>
</dbReference>
<gene>
    <name evidence="6" type="ORF">GCM10009744_36380</name>
</gene>
<comment type="caution">
    <text evidence="6">The sequence shown here is derived from an EMBL/GenBank/DDBJ whole genome shotgun (WGS) entry which is preliminary data.</text>
</comment>
<keyword evidence="7" id="KW-1185">Reference proteome</keyword>
<dbReference type="Pfam" id="PF00394">
    <property type="entry name" value="Cu-oxidase"/>
    <property type="match status" value="1"/>
</dbReference>
<dbReference type="PANTHER" id="PTHR48267:SF1">
    <property type="entry name" value="BILIRUBIN OXIDASE"/>
    <property type="match status" value="1"/>
</dbReference>
<organism evidence="6 7">
    <name type="scientific">Kribbella alba</name>
    <dbReference type="NCBI Taxonomy" id="190197"/>
    <lineage>
        <taxon>Bacteria</taxon>
        <taxon>Bacillati</taxon>
        <taxon>Actinomycetota</taxon>
        <taxon>Actinomycetes</taxon>
        <taxon>Propionibacteriales</taxon>
        <taxon>Kribbellaceae</taxon>
        <taxon>Kribbella</taxon>
    </lineage>
</organism>
<dbReference type="PANTHER" id="PTHR48267">
    <property type="entry name" value="CUPREDOXIN SUPERFAMILY PROTEIN"/>
    <property type="match status" value="1"/>
</dbReference>
<evidence type="ECO:0000259" key="3">
    <source>
        <dbReference type="Pfam" id="PF00394"/>
    </source>
</evidence>